<feature type="active site" evidence="16">
    <location>
        <position position="177"/>
    </location>
</feature>
<evidence type="ECO:0000256" key="4">
    <source>
        <dbReference type="ARBA" id="ARBA00004752"/>
    </source>
</evidence>
<dbReference type="InterPro" id="IPR016166">
    <property type="entry name" value="FAD-bd_PCMH"/>
</dbReference>
<evidence type="ECO:0000256" key="12">
    <source>
        <dbReference type="ARBA" id="ARBA00023002"/>
    </source>
</evidence>
<evidence type="ECO:0000259" key="17">
    <source>
        <dbReference type="PROSITE" id="PS51387"/>
    </source>
</evidence>
<dbReference type="GO" id="GO:0008360">
    <property type="term" value="P:regulation of cell shape"/>
    <property type="evidence" value="ECO:0007669"/>
    <property type="project" value="UniProtKB-KW"/>
</dbReference>
<keyword evidence="11 16" id="KW-0573">Peptidoglycan synthesis</keyword>
<keyword evidence="12 16" id="KW-0560">Oxidoreductase</keyword>
<keyword evidence="8 16" id="KW-0274">FAD</keyword>
<dbReference type="InterPro" id="IPR016169">
    <property type="entry name" value="FAD-bd_PCMH_sub2"/>
</dbReference>
<evidence type="ECO:0000256" key="3">
    <source>
        <dbReference type="ARBA" id="ARBA00004496"/>
    </source>
</evidence>
<evidence type="ECO:0000256" key="14">
    <source>
        <dbReference type="ARBA" id="ARBA00023316"/>
    </source>
</evidence>
<dbReference type="STRING" id="86416.Clopa_3582"/>
<evidence type="ECO:0000256" key="11">
    <source>
        <dbReference type="ARBA" id="ARBA00022984"/>
    </source>
</evidence>
<feature type="active site" description="Proton donor" evidence="16">
    <location>
        <position position="227"/>
    </location>
</feature>
<comment type="pathway">
    <text evidence="4 16">Cell wall biogenesis; peptidoglycan biosynthesis.</text>
</comment>
<dbReference type="GO" id="GO:0071555">
    <property type="term" value="P:cell wall organization"/>
    <property type="evidence" value="ECO:0007669"/>
    <property type="project" value="UniProtKB-KW"/>
</dbReference>
<dbReference type="Pfam" id="PF02873">
    <property type="entry name" value="MurB_C"/>
    <property type="match status" value="1"/>
</dbReference>
<evidence type="ECO:0000313" key="19">
    <source>
        <dbReference type="Proteomes" id="UP000013523"/>
    </source>
</evidence>
<dbReference type="GO" id="GO:0009252">
    <property type="term" value="P:peptidoglycan biosynthetic process"/>
    <property type="evidence" value="ECO:0007669"/>
    <property type="project" value="UniProtKB-UniRule"/>
</dbReference>
<evidence type="ECO:0000256" key="13">
    <source>
        <dbReference type="ARBA" id="ARBA00023306"/>
    </source>
</evidence>
<evidence type="ECO:0000256" key="1">
    <source>
        <dbReference type="ARBA" id="ARBA00001974"/>
    </source>
</evidence>
<dbReference type="InterPro" id="IPR011601">
    <property type="entry name" value="MurB_C"/>
</dbReference>
<dbReference type="GO" id="GO:0005829">
    <property type="term" value="C:cytosol"/>
    <property type="evidence" value="ECO:0007669"/>
    <property type="project" value="TreeGrafter"/>
</dbReference>
<proteinExistence type="inferred from homology"/>
<keyword evidence="19" id="KW-1185">Reference proteome</keyword>
<comment type="cofactor">
    <cofactor evidence="1 16">
        <name>FAD</name>
        <dbReference type="ChEBI" id="CHEBI:57692"/>
    </cofactor>
</comment>
<dbReference type="PROSITE" id="PS51387">
    <property type="entry name" value="FAD_PCMH"/>
    <property type="match status" value="1"/>
</dbReference>
<sequence>MKHLNDFLIKLRRIIDEKNIELNAKMKEHTSFKVGGPVDVLVTPIDYNEIINIIKLCKDYKVPFYIIGNGSNLLVKDGGIRGVVIKLTKLDKISVDGEKINAQGGATIAGTSRVARDESLTGLEFACGIPGSIGGALAMNAGAYDGEMSMVVESSLVLDGHGNFLHLNKEQLELEYRMSAILKNNYVVLEVTFQLKKGDYKKIKNRIDELMQRRREKQPLEYASAGSTFKRPTGHFAGKLIQDSGLKGKSVGDAEVSMKHSGFIINKGNAKARDILDLIEIVQNTVKEKFNVELHPEVRIIGEEEDEKSN</sequence>
<evidence type="ECO:0000256" key="10">
    <source>
        <dbReference type="ARBA" id="ARBA00022960"/>
    </source>
</evidence>
<dbReference type="UniPathway" id="UPA00219"/>
<dbReference type="InterPro" id="IPR016167">
    <property type="entry name" value="FAD-bd_PCMH_sub1"/>
</dbReference>
<dbReference type="SUPFAM" id="SSF56176">
    <property type="entry name" value="FAD-binding/transporter-associated domain-like"/>
    <property type="match status" value="1"/>
</dbReference>
<dbReference type="SUPFAM" id="SSF56194">
    <property type="entry name" value="Uridine diphospho-N-Acetylenolpyruvylglucosamine reductase, MurB, C-terminal domain"/>
    <property type="match status" value="1"/>
</dbReference>
<evidence type="ECO:0000256" key="2">
    <source>
        <dbReference type="ARBA" id="ARBA00003921"/>
    </source>
</evidence>
<keyword evidence="9 16" id="KW-0521">NADP</keyword>
<comment type="similarity">
    <text evidence="16">Belongs to the MurB family.</text>
</comment>
<dbReference type="Gene3D" id="3.30.43.10">
    <property type="entry name" value="Uridine Diphospho-n-acetylenolpyruvylglucosamine Reductase, domain 2"/>
    <property type="match status" value="1"/>
</dbReference>
<dbReference type="RefSeq" id="WP_015616647.1">
    <property type="nucleotide sequence ID" value="NC_021182.1"/>
</dbReference>
<dbReference type="HOGENOM" id="CLU_035304_1_1_9"/>
<protein>
    <recommendedName>
        <fullName evidence="16">UDP-N-acetylenolpyruvoylglucosamine reductase</fullName>
        <ecNumber evidence="16">1.3.1.98</ecNumber>
    </recommendedName>
    <alternativeName>
        <fullName evidence="16">UDP-N-acetylmuramate dehydrogenase</fullName>
    </alternativeName>
</protein>
<accession>R4KCU2</accession>
<keyword evidence="10 16" id="KW-0133">Cell shape</keyword>
<dbReference type="Gene3D" id="3.30.465.10">
    <property type="match status" value="1"/>
</dbReference>
<dbReference type="AlphaFoldDB" id="R4KCU2"/>
<evidence type="ECO:0000256" key="7">
    <source>
        <dbReference type="ARBA" id="ARBA00022630"/>
    </source>
</evidence>
<evidence type="ECO:0000256" key="5">
    <source>
        <dbReference type="ARBA" id="ARBA00022490"/>
    </source>
</evidence>
<keyword evidence="14 16" id="KW-0961">Cell wall biogenesis/degradation</keyword>
<organism evidence="18 19">
    <name type="scientific">Clostridium pasteurianum BC1</name>
    <dbReference type="NCBI Taxonomy" id="86416"/>
    <lineage>
        <taxon>Bacteria</taxon>
        <taxon>Bacillati</taxon>
        <taxon>Bacillota</taxon>
        <taxon>Clostridia</taxon>
        <taxon>Eubacteriales</taxon>
        <taxon>Clostridiaceae</taxon>
        <taxon>Clostridium</taxon>
    </lineage>
</organism>
<dbReference type="InterPro" id="IPR006094">
    <property type="entry name" value="Oxid_FAD_bind_N"/>
</dbReference>
<dbReference type="GO" id="GO:0051301">
    <property type="term" value="P:cell division"/>
    <property type="evidence" value="ECO:0007669"/>
    <property type="project" value="UniProtKB-KW"/>
</dbReference>
<evidence type="ECO:0000256" key="9">
    <source>
        <dbReference type="ARBA" id="ARBA00022857"/>
    </source>
</evidence>
<feature type="active site" evidence="16">
    <location>
        <position position="297"/>
    </location>
</feature>
<dbReference type="HAMAP" id="MF_00037">
    <property type="entry name" value="MurB"/>
    <property type="match status" value="1"/>
</dbReference>
<feature type="domain" description="FAD-binding PCMH-type" evidence="17">
    <location>
        <begin position="33"/>
        <end position="198"/>
    </location>
</feature>
<dbReference type="NCBIfam" id="NF010480">
    <property type="entry name" value="PRK13905.1"/>
    <property type="match status" value="1"/>
</dbReference>
<dbReference type="EMBL" id="CP003261">
    <property type="protein sequence ID" value="AGK98364.1"/>
    <property type="molecule type" value="Genomic_DNA"/>
</dbReference>
<keyword evidence="7 16" id="KW-0285">Flavoprotein</keyword>
<dbReference type="InterPro" id="IPR036318">
    <property type="entry name" value="FAD-bd_PCMH-like_sf"/>
</dbReference>
<comment type="function">
    <text evidence="2 16">Cell wall formation.</text>
</comment>
<evidence type="ECO:0000256" key="6">
    <source>
        <dbReference type="ARBA" id="ARBA00022618"/>
    </source>
</evidence>
<dbReference type="KEGG" id="cpas:Clopa_3582"/>
<keyword evidence="6 16" id="KW-0132">Cell division</keyword>
<evidence type="ECO:0000256" key="8">
    <source>
        <dbReference type="ARBA" id="ARBA00022827"/>
    </source>
</evidence>
<dbReference type="InterPro" id="IPR003170">
    <property type="entry name" value="MurB"/>
</dbReference>
<reference evidence="18 19" key="1">
    <citation type="submission" date="2012-01" db="EMBL/GenBank/DDBJ databases">
        <title>Complete sequence of chromosome of Clostridium pasteurianum BC1.</title>
        <authorList>
            <consortium name="US DOE Joint Genome Institute"/>
            <person name="Lucas S."/>
            <person name="Han J."/>
            <person name="Lapidus A."/>
            <person name="Cheng J.-F."/>
            <person name="Goodwin L."/>
            <person name="Pitluck S."/>
            <person name="Peters L."/>
            <person name="Mikhailova N."/>
            <person name="Teshima H."/>
            <person name="Detter J.C."/>
            <person name="Han C."/>
            <person name="Tapia R."/>
            <person name="Land M."/>
            <person name="Hauser L."/>
            <person name="Kyrpides N."/>
            <person name="Ivanova N."/>
            <person name="Pagani I."/>
            <person name="Dunn J."/>
            <person name="Taghavi S."/>
            <person name="Francis A."/>
            <person name="van der Lelie D."/>
            <person name="Woyke T."/>
        </authorList>
    </citation>
    <scope>NUCLEOTIDE SEQUENCE [LARGE SCALE GENOMIC DNA]</scope>
    <source>
        <strain evidence="18 19">BC1</strain>
    </source>
</reference>
<dbReference type="EC" id="1.3.1.98" evidence="16"/>
<dbReference type="PANTHER" id="PTHR21071:SF4">
    <property type="entry name" value="UDP-N-ACETYLENOLPYRUVOYLGLUCOSAMINE REDUCTASE"/>
    <property type="match status" value="1"/>
</dbReference>
<dbReference type="Gene3D" id="3.90.78.10">
    <property type="entry name" value="UDP-N-acetylenolpyruvoylglucosamine reductase, C-terminal domain"/>
    <property type="match status" value="1"/>
</dbReference>
<dbReference type="eggNOG" id="COG0812">
    <property type="taxonomic scope" value="Bacteria"/>
</dbReference>
<dbReference type="NCBIfam" id="TIGR00179">
    <property type="entry name" value="murB"/>
    <property type="match status" value="1"/>
</dbReference>
<keyword evidence="5 16" id="KW-0963">Cytoplasm</keyword>
<comment type="subcellular location">
    <subcellularLocation>
        <location evidence="3 16">Cytoplasm</location>
    </subcellularLocation>
</comment>
<evidence type="ECO:0000313" key="18">
    <source>
        <dbReference type="EMBL" id="AGK98364.1"/>
    </source>
</evidence>
<dbReference type="InterPro" id="IPR036635">
    <property type="entry name" value="MurB_C_sf"/>
</dbReference>
<dbReference type="GO" id="GO:0071949">
    <property type="term" value="F:FAD binding"/>
    <property type="evidence" value="ECO:0007669"/>
    <property type="project" value="InterPro"/>
</dbReference>
<evidence type="ECO:0000256" key="15">
    <source>
        <dbReference type="ARBA" id="ARBA00048914"/>
    </source>
</evidence>
<gene>
    <name evidence="16" type="primary">murB</name>
    <name evidence="18" type="ORF">Clopa_3582</name>
</gene>
<name>R4KCU2_CLOPA</name>
<keyword evidence="13 16" id="KW-0131">Cell cycle</keyword>
<dbReference type="OrthoDB" id="9804753at2"/>
<evidence type="ECO:0000256" key="16">
    <source>
        <dbReference type="HAMAP-Rule" id="MF_00037"/>
    </source>
</evidence>
<dbReference type="Pfam" id="PF01565">
    <property type="entry name" value="FAD_binding_4"/>
    <property type="match status" value="1"/>
</dbReference>
<comment type="catalytic activity">
    <reaction evidence="15 16">
        <text>UDP-N-acetyl-alpha-D-muramate + NADP(+) = UDP-N-acetyl-3-O-(1-carboxyvinyl)-alpha-D-glucosamine + NADPH + H(+)</text>
        <dbReference type="Rhea" id="RHEA:12248"/>
        <dbReference type="ChEBI" id="CHEBI:15378"/>
        <dbReference type="ChEBI" id="CHEBI:57783"/>
        <dbReference type="ChEBI" id="CHEBI:58349"/>
        <dbReference type="ChEBI" id="CHEBI:68483"/>
        <dbReference type="ChEBI" id="CHEBI:70757"/>
        <dbReference type="EC" id="1.3.1.98"/>
    </reaction>
</comment>
<dbReference type="GO" id="GO:0008762">
    <property type="term" value="F:UDP-N-acetylmuramate dehydrogenase activity"/>
    <property type="evidence" value="ECO:0007669"/>
    <property type="project" value="UniProtKB-UniRule"/>
</dbReference>
<dbReference type="PANTHER" id="PTHR21071">
    <property type="entry name" value="UDP-N-ACETYLENOLPYRUVOYLGLUCOSAMINE REDUCTASE"/>
    <property type="match status" value="1"/>
</dbReference>
<dbReference type="Proteomes" id="UP000013523">
    <property type="component" value="Chromosome"/>
</dbReference>
<dbReference type="PATRIC" id="fig|86416.3.peg.3580"/>